<accession>A0A2K4ZEN9</accession>
<dbReference type="SUPFAM" id="SSF53756">
    <property type="entry name" value="UDP-Glycosyltransferase/glycogen phosphorylase"/>
    <property type="match status" value="1"/>
</dbReference>
<dbReference type="OrthoDB" id="796510at2"/>
<proteinExistence type="predicted"/>
<name>A0A2K4ZEN9_9FIRM</name>
<keyword evidence="1" id="KW-0808">Transferase</keyword>
<protein>
    <submittedName>
        <fullName evidence="1">Glycosyltransferase-stabilizing protein Gtf2</fullName>
    </submittedName>
</protein>
<keyword evidence="2" id="KW-1185">Reference proteome</keyword>
<dbReference type="Proteomes" id="UP000236311">
    <property type="component" value="Unassembled WGS sequence"/>
</dbReference>
<dbReference type="Gene3D" id="3.40.50.2000">
    <property type="entry name" value="Glycogen Phosphorylase B"/>
    <property type="match status" value="1"/>
</dbReference>
<reference evidence="1 2" key="1">
    <citation type="submission" date="2018-01" db="EMBL/GenBank/DDBJ databases">
        <authorList>
            <person name="Gaut B.S."/>
            <person name="Morton B.R."/>
            <person name="Clegg M.T."/>
            <person name="Duvall M.R."/>
        </authorList>
    </citation>
    <scope>NUCLEOTIDE SEQUENCE [LARGE SCALE GENOMIC DNA]</scope>
    <source>
        <strain evidence="1">GP69</strain>
    </source>
</reference>
<sequence length="415" mass="48967">MIILFDKYTDFTKKLQETMRQLERAVNIVVLEDNGFLPCGITSPYEYFTFRQNGEIPEERKVSCDSLEIPEFWEIRMQGNNCGIYEMGCEKARIYLKEPLEEQIVQRVEWHMENGWIYKIDYYNKYGFKYASEFLDTEKKVESKVYYSERNQEVLVSQPQNDVMTLLENGTVKAFFNSYAQFVEFYLEKIVTEDGTVLFVQEAKQYELLNLKCGEKNAWSSVLFADREWLERYVNEGGQNGYGFYAIPAQYPENYANGNAMILTASDQIEKLEELVQELPEVTFHVAAHTQVSNKLHRLAERENVKVYPGISAEDLNGLWNRCDFYLDINHYREIDDAVNEASRKNLLILGFENTLHHRELTVKGCIFSVQDYQKMVRVINRLQKDGELMQKVLQTQQKKRRKVWQNFLESYCLQ</sequence>
<dbReference type="AlphaFoldDB" id="A0A2K4ZEN9"/>
<dbReference type="EMBL" id="OFSM01000007">
    <property type="protein sequence ID" value="SOY28933.1"/>
    <property type="molecule type" value="Genomic_DNA"/>
</dbReference>
<evidence type="ECO:0000313" key="2">
    <source>
        <dbReference type="Proteomes" id="UP000236311"/>
    </source>
</evidence>
<organism evidence="1 2">
    <name type="scientific">Acetatifactor muris</name>
    <dbReference type="NCBI Taxonomy" id="879566"/>
    <lineage>
        <taxon>Bacteria</taxon>
        <taxon>Bacillati</taxon>
        <taxon>Bacillota</taxon>
        <taxon>Clostridia</taxon>
        <taxon>Lachnospirales</taxon>
        <taxon>Lachnospiraceae</taxon>
        <taxon>Acetatifactor</taxon>
    </lineage>
</organism>
<dbReference type="RefSeq" id="WP_103238998.1">
    <property type="nucleotide sequence ID" value="NZ_JANJZD010000014.1"/>
</dbReference>
<dbReference type="GO" id="GO:0016740">
    <property type="term" value="F:transferase activity"/>
    <property type="evidence" value="ECO:0007669"/>
    <property type="project" value="UniProtKB-KW"/>
</dbReference>
<gene>
    <name evidence="1" type="primary">gtf2_3</name>
    <name evidence="1" type="ORF">AMURIS_01648</name>
</gene>
<evidence type="ECO:0000313" key="1">
    <source>
        <dbReference type="EMBL" id="SOY28933.1"/>
    </source>
</evidence>